<evidence type="ECO:0000256" key="13">
    <source>
        <dbReference type="ARBA" id="ARBA00022989"/>
    </source>
</evidence>
<feature type="compositionally biased region" description="Polar residues" evidence="21">
    <location>
        <begin position="344"/>
        <end position="380"/>
    </location>
</feature>
<feature type="transmembrane region" description="Helical" evidence="22">
    <location>
        <begin position="787"/>
        <end position="807"/>
    </location>
</feature>
<keyword evidence="11 20" id="KW-0862">Zinc</keyword>
<dbReference type="GO" id="GO:0055085">
    <property type="term" value="P:transmembrane transport"/>
    <property type="evidence" value="ECO:0007669"/>
    <property type="project" value="InterPro"/>
</dbReference>
<evidence type="ECO:0000256" key="7">
    <source>
        <dbReference type="ARBA" id="ARBA00022692"/>
    </source>
</evidence>
<name>A0A9P8A123_MORAP</name>
<feature type="transmembrane region" description="Helical" evidence="22">
    <location>
        <begin position="917"/>
        <end position="936"/>
    </location>
</feature>
<evidence type="ECO:0000259" key="24">
    <source>
        <dbReference type="PROSITE" id="PS50103"/>
    </source>
</evidence>
<dbReference type="FunFam" id="3.30.70.330:FF:000476">
    <property type="entry name" value="Zinc finger CCCH domain-containing protein 4"/>
    <property type="match status" value="1"/>
</dbReference>
<dbReference type="InterPro" id="IPR000504">
    <property type="entry name" value="RRM_dom"/>
</dbReference>
<evidence type="ECO:0000256" key="21">
    <source>
        <dbReference type="SAM" id="MobiDB-lite"/>
    </source>
</evidence>
<organism evidence="25 26">
    <name type="scientific">Mortierella alpina</name>
    <name type="common">Oleaginous fungus</name>
    <name type="synonym">Mortierella renispora</name>
    <dbReference type="NCBI Taxonomy" id="64518"/>
    <lineage>
        <taxon>Eukaryota</taxon>
        <taxon>Fungi</taxon>
        <taxon>Fungi incertae sedis</taxon>
        <taxon>Mucoromycota</taxon>
        <taxon>Mortierellomycotina</taxon>
        <taxon>Mortierellomycetes</taxon>
        <taxon>Mortierellales</taxon>
        <taxon>Mortierellaceae</taxon>
        <taxon>Mortierella</taxon>
    </lineage>
</organism>
<dbReference type="InterPro" id="IPR032297">
    <property type="entry name" value="Torus"/>
</dbReference>
<dbReference type="GO" id="GO:0000974">
    <property type="term" value="C:Prp19 complex"/>
    <property type="evidence" value="ECO:0007669"/>
    <property type="project" value="TreeGrafter"/>
</dbReference>
<dbReference type="GO" id="GO:0008380">
    <property type="term" value="P:RNA splicing"/>
    <property type="evidence" value="ECO:0007669"/>
    <property type="project" value="UniProtKB-KW"/>
</dbReference>
<accession>A0A9P8A123</accession>
<evidence type="ECO:0000256" key="9">
    <source>
        <dbReference type="ARBA" id="ARBA00022728"/>
    </source>
</evidence>
<evidence type="ECO:0000313" key="26">
    <source>
        <dbReference type="Proteomes" id="UP000717515"/>
    </source>
</evidence>
<dbReference type="InterPro" id="IPR036855">
    <property type="entry name" value="Znf_CCCH_sf"/>
</dbReference>
<dbReference type="GO" id="GO:0036002">
    <property type="term" value="F:pre-mRNA binding"/>
    <property type="evidence" value="ECO:0007669"/>
    <property type="project" value="TreeGrafter"/>
</dbReference>
<dbReference type="GO" id="GO:0006397">
    <property type="term" value="P:mRNA processing"/>
    <property type="evidence" value="ECO:0007669"/>
    <property type="project" value="UniProtKB-KW"/>
</dbReference>
<evidence type="ECO:0000256" key="19">
    <source>
        <dbReference type="PROSITE-ProRule" id="PRU00176"/>
    </source>
</evidence>
<dbReference type="SUPFAM" id="SSF90229">
    <property type="entry name" value="CCCH zinc finger"/>
    <property type="match status" value="1"/>
</dbReference>
<protein>
    <recommendedName>
        <fullName evidence="5">Pre-mRNA-splicing factor SLT11</fullName>
    </recommendedName>
    <alternativeName>
        <fullName evidence="18">Pre-mRNA-splicing factor slt11</fullName>
    </alternativeName>
</protein>
<dbReference type="SMART" id="SM00356">
    <property type="entry name" value="ZnF_C3H1"/>
    <property type="match status" value="1"/>
</dbReference>
<dbReference type="Gene3D" id="1.20.1420.30">
    <property type="entry name" value="NCX, central ion-binding region"/>
    <property type="match status" value="1"/>
</dbReference>
<sequence>MAQIKSDPNKVSWEESEFPILCETCLGDNPYLRMTKQSQAKECKVCTRPFTVFRWCPGVGMRFKKTEICQTCSKVKNVCQTCLLDLEFGLPVQVRDSALGMEDTAPRSDVNKEYFAQNMDAHFQDSENGLGSGGFGKAESAGREMLKKLQRKEPYYKRNRQHICSFFVKGNCTRGAECPYRHEMPQEGELANQNIKDRYYGTNDPVARKMLSGPRAGGAARQFAPPEDKSVTSLFITGVTEEITEPDVRGFFYVFGEIKSVVVVHKSKCAFVNFTTRAAAELAFEKAGGGINLQGQPLRVSWARSRPIGARSEQKGGEAEPTPGAVMSALQSGPPPPPGSSSSIAYPSQDPTYQGSTSKHSDNTIIAVTAPEQSSLQPSLPLTEAAPKRTPTRGLYLGGRRLRARSPSFQVPAIDNNIRQRTPASEEKAGDSTTIELTDIERPPDSNNNNGNTHSSTDDEVRGHAEHHDAAKTEEGHSHGHNWTERLHGQRPDRHLFPYRSVKENMHAARTFLRRFFFLFLIIPAWVLPNVLTAKAKHEFELSHHGGTGVGHGMNLTLGSLVPRAATAAPGGGHGPELSKGANVGIFILNMLVMMHLGKAAGAALEELVPRFGHRIISVLDAMTSSTVELAVAAFALNNGLIFVVQAAMLGAILNNLLLMMGIAIVVGGIANHQQVLKKETTQTSVNILMLTSLAYIVPVALDMSLTSIRVSALSPTLSEAVRRHELSEIDKLVDGQILTLSKIMSFMLLLLYVACLRFQYNHSTFMITPEAKHEGAHTVHERHTHFWFAGFAYTLMMVAQIYSAYLLVHAVEGLGRQFHLNDGFVGFILLPIVLVADLQEEVIAIRESRSNHLDKAVALMVGSCMQIALLVTPILVLLGWIMDKPMTLRFTVLEVTILVGSVLLVNCLISDHETNWLEGIMLIAVFIMCAIAFYYDVAHVVPFGAHSITGEGEGQGEVGAGH</sequence>
<dbReference type="SUPFAM" id="SSF54928">
    <property type="entry name" value="RNA-binding domain, RBD"/>
    <property type="match status" value="1"/>
</dbReference>
<evidence type="ECO:0000256" key="10">
    <source>
        <dbReference type="ARBA" id="ARBA00022771"/>
    </source>
</evidence>
<gene>
    <name evidence="25" type="ORF">KVV02_004915</name>
</gene>
<dbReference type="Gene3D" id="3.30.70.330">
    <property type="match status" value="1"/>
</dbReference>
<dbReference type="GO" id="GO:0071006">
    <property type="term" value="C:U2-type catalytic step 1 spliceosome"/>
    <property type="evidence" value="ECO:0007669"/>
    <property type="project" value="TreeGrafter"/>
</dbReference>
<feature type="region of interest" description="Disordered" evidence="21">
    <location>
        <begin position="304"/>
        <end position="394"/>
    </location>
</feature>
<evidence type="ECO:0000256" key="4">
    <source>
        <dbReference type="ARBA" id="ARBA00008170"/>
    </source>
</evidence>
<keyword evidence="9" id="KW-0747">Spliceosome</keyword>
<evidence type="ECO:0000256" key="18">
    <source>
        <dbReference type="ARBA" id="ARBA00069020"/>
    </source>
</evidence>
<dbReference type="InterPro" id="IPR004837">
    <property type="entry name" value="NaCa_Exmemb"/>
</dbReference>
<evidence type="ECO:0000256" key="22">
    <source>
        <dbReference type="SAM" id="Phobius"/>
    </source>
</evidence>
<feature type="region of interest" description="Disordered" evidence="21">
    <location>
        <begin position="407"/>
        <end position="489"/>
    </location>
</feature>
<keyword evidence="8 20" id="KW-0479">Metal-binding</keyword>
<dbReference type="PROSITE" id="PS50103">
    <property type="entry name" value="ZF_C3H1"/>
    <property type="match status" value="1"/>
</dbReference>
<feature type="compositionally biased region" description="Basic and acidic residues" evidence="21">
    <location>
        <begin position="456"/>
        <end position="489"/>
    </location>
</feature>
<dbReference type="GO" id="GO:0071007">
    <property type="term" value="C:U2-type catalytic step 2 spliceosome"/>
    <property type="evidence" value="ECO:0007669"/>
    <property type="project" value="TreeGrafter"/>
</dbReference>
<feature type="transmembrane region" description="Helical" evidence="22">
    <location>
        <begin position="858"/>
        <end position="883"/>
    </location>
</feature>
<dbReference type="Pfam" id="PF01699">
    <property type="entry name" value="Na_Ca_ex"/>
    <property type="match status" value="2"/>
</dbReference>
<feature type="domain" description="C3H1-type" evidence="24">
    <location>
        <begin position="158"/>
        <end position="185"/>
    </location>
</feature>
<evidence type="ECO:0000256" key="15">
    <source>
        <dbReference type="ARBA" id="ARBA00023187"/>
    </source>
</evidence>
<keyword evidence="7 22" id="KW-0812">Transmembrane</keyword>
<proteinExistence type="inferred from homology"/>
<feature type="transmembrane region" description="Helical" evidence="22">
    <location>
        <begin position="889"/>
        <end position="910"/>
    </location>
</feature>
<evidence type="ECO:0000256" key="16">
    <source>
        <dbReference type="ARBA" id="ARBA00023242"/>
    </source>
</evidence>
<keyword evidence="15" id="KW-0508">mRNA splicing</keyword>
<keyword evidence="13 22" id="KW-1133">Transmembrane helix</keyword>
<evidence type="ECO:0000256" key="17">
    <source>
        <dbReference type="ARBA" id="ARBA00025609"/>
    </source>
</evidence>
<dbReference type="EMBL" id="JAIFTL010000282">
    <property type="protein sequence ID" value="KAG9320531.1"/>
    <property type="molecule type" value="Genomic_DNA"/>
</dbReference>
<feature type="transmembrane region" description="Helical" evidence="22">
    <location>
        <begin position="643"/>
        <end position="667"/>
    </location>
</feature>
<dbReference type="PANTHER" id="PTHR14089:SF6">
    <property type="entry name" value="PRE-MRNA-SPLICING FACTOR RBM22"/>
    <property type="match status" value="1"/>
</dbReference>
<evidence type="ECO:0000256" key="20">
    <source>
        <dbReference type="PROSITE-ProRule" id="PRU00723"/>
    </source>
</evidence>
<feature type="transmembrane region" description="Helical" evidence="22">
    <location>
        <begin position="819"/>
        <end position="837"/>
    </location>
</feature>
<evidence type="ECO:0000259" key="23">
    <source>
        <dbReference type="PROSITE" id="PS50102"/>
    </source>
</evidence>
<comment type="similarity">
    <text evidence="4">Belongs to the Ca(2+):cation antiporter (CaCA) (TC 2.A.19) family.</text>
</comment>
<evidence type="ECO:0000313" key="25">
    <source>
        <dbReference type="EMBL" id="KAG9320531.1"/>
    </source>
</evidence>
<dbReference type="InterPro" id="IPR012677">
    <property type="entry name" value="Nucleotide-bd_a/b_plait_sf"/>
</dbReference>
<dbReference type="AlphaFoldDB" id="A0A9P8A123"/>
<evidence type="ECO:0000256" key="1">
    <source>
        <dbReference type="ARBA" id="ARBA00004123"/>
    </source>
</evidence>
<comment type="caution">
    <text evidence="25">The sequence shown here is derived from an EMBL/GenBank/DDBJ whole genome shotgun (WGS) entry which is preliminary data.</text>
</comment>
<dbReference type="Proteomes" id="UP000717515">
    <property type="component" value="Unassembled WGS sequence"/>
</dbReference>
<evidence type="ECO:0000256" key="11">
    <source>
        <dbReference type="ARBA" id="ARBA00022833"/>
    </source>
</evidence>
<evidence type="ECO:0000256" key="3">
    <source>
        <dbReference type="ARBA" id="ARBA00007781"/>
    </source>
</evidence>
<reference evidence="25" key="1">
    <citation type="submission" date="2021-07" db="EMBL/GenBank/DDBJ databases">
        <title>Draft genome of Mortierella alpina, strain LL118, isolated from an aspen leaf litter sample.</title>
        <authorList>
            <person name="Yang S."/>
            <person name="Vinatzer B.A."/>
        </authorList>
    </citation>
    <scope>NUCLEOTIDE SEQUENCE</scope>
    <source>
        <strain evidence="25">LL118</strain>
    </source>
</reference>
<comment type="subcellular location">
    <subcellularLocation>
        <location evidence="2">Membrane</location>
        <topology evidence="2">Multi-pass membrane protein</topology>
    </subcellularLocation>
    <subcellularLocation>
        <location evidence="1">Nucleus</location>
    </subcellularLocation>
</comment>
<dbReference type="Pfam" id="PF21369">
    <property type="entry name" value="STL11_N"/>
    <property type="match status" value="1"/>
</dbReference>
<evidence type="ECO:0000256" key="6">
    <source>
        <dbReference type="ARBA" id="ARBA00022664"/>
    </source>
</evidence>
<dbReference type="Gene3D" id="4.10.1000.10">
    <property type="entry name" value="Zinc finger, CCCH-type"/>
    <property type="match status" value="1"/>
</dbReference>
<dbReference type="GO" id="GO:0017070">
    <property type="term" value="F:U6 snRNA binding"/>
    <property type="evidence" value="ECO:0007669"/>
    <property type="project" value="TreeGrafter"/>
</dbReference>
<evidence type="ECO:0000256" key="14">
    <source>
        <dbReference type="ARBA" id="ARBA00023136"/>
    </source>
</evidence>
<dbReference type="FunFam" id="4.10.1000.10:FF:000006">
    <property type="entry name" value="Putative pre-mrna-splicing factor rbm22"/>
    <property type="match status" value="1"/>
</dbReference>
<dbReference type="InterPro" id="IPR044880">
    <property type="entry name" value="NCX_ion-bd_dom_sf"/>
</dbReference>
<dbReference type="InterPro" id="IPR000571">
    <property type="entry name" value="Znf_CCCH"/>
</dbReference>
<evidence type="ECO:0000256" key="12">
    <source>
        <dbReference type="ARBA" id="ARBA00022884"/>
    </source>
</evidence>
<dbReference type="SMART" id="SM00360">
    <property type="entry name" value="RRM"/>
    <property type="match status" value="1"/>
</dbReference>
<feature type="domain" description="RRM" evidence="23">
    <location>
        <begin position="232"/>
        <end position="305"/>
    </location>
</feature>
<dbReference type="PANTHER" id="PTHR14089">
    <property type="entry name" value="PRE-MRNA-SPLICING FACTOR RBM22"/>
    <property type="match status" value="1"/>
</dbReference>
<dbReference type="InterPro" id="IPR035979">
    <property type="entry name" value="RBD_domain_sf"/>
</dbReference>
<dbReference type="InterPro" id="IPR039171">
    <property type="entry name" value="Cwc2/Slt11"/>
</dbReference>
<keyword evidence="16" id="KW-0539">Nucleus</keyword>
<dbReference type="PROSITE" id="PS50102">
    <property type="entry name" value="RRM"/>
    <property type="match status" value="1"/>
</dbReference>
<evidence type="ECO:0000256" key="8">
    <source>
        <dbReference type="ARBA" id="ARBA00022723"/>
    </source>
</evidence>
<keyword evidence="10 20" id="KW-0863">Zinc-finger</keyword>
<dbReference type="Pfam" id="PF16131">
    <property type="entry name" value="Torus"/>
    <property type="match status" value="1"/>
</dbReference>
<dbReference type="GO" id="GO:0016020">
    <property type="term" value="C:membrane"/>
    <property type="evidence" value="ECO:0007669"/>
    <property type="project" value="UniProtKB-SubCell"/>
</dbReference>
<dbReference type="InterPro" id="IPR048995">
    <property type="entry name" value="STL11/RBM22-like_N"/>
</dbReference>
<feature type="compositionally biased region" description="Low complexity" evidence="21">
    <location>
        <begin position="445"/>
        <end position="455"/>
    </location>
</feature>
<keyword evidence="6" id="KW-0507">mRNA processing</keyword>
<dbReference type="GO" id="GO:0008270">
    <property type="term" value="F:zinc ion binding"/>
    <property type="evidence" value="ECO:0007669"/>
    <property type="project" value="UniProtKB-KW"/>
</dbReference>
<feature type="transmembrane region" description="Helical" evidence="22">
    <location>
        <begin position="738"/>
        <end position="757"/>
    </location>
</feature>
<feature type="transmembrane region" description="Helical" evidence="22">
    <location>
        <begin position="688"/>
        <end position="709"/>
    </location>
</feature>
<evidence type="ECO:0000256" key="2">
    <source>
        <dbReference type="ARBA" id="ARBA00004141"/>
    </source>
</evidence>
<dbReference type="Pfam" id="PF00076">
    <property type="entry name" value="RRM_1"/>
    <property type="match status" value="1"/>
</dbReference>
<feature type="zinc finger region" description="C3H1-type" evidence="20">
    <location>
        <begin position="158"/>
        <end position="185"/>
    </location>
</feature>
<evidence type="ECO:0000256" key="5">
    <source>
        <dbReference type="ARBA" id="ARBA00019060"/>
    </source>
</evidence>
<keyword evidence="14 22" id="KW-0472">Membrane</keyword>
<keyword evidence="12 19" id="KW-0694">RNA-binding</keyword>
<comment type="similarity">
    <text evidence="3">Belongs to the SLT11 family.</text>
</comment>
<comment type="function">
    <text evidence="17">Involved in pre-mRNA splicing. Facilitates the cooperative formation of U2/U6 helix II in association with stem II in the spliceosome. Binds to RNA.</text>
</comment>